<evidence type="ECO:0000313" key="1">
    <source>
        <dbReference type="EMBL" id="PSH66175.1"/>
    </source>
</evidence>
<evidence type="ECO:0000313" key="2">
    <source>
        <dbReference type="Proteomes" id="UP000241764"/>
    </source>
</evidence>
<dbReference type="AlphaFoldDB" id="A0A2P7BI73"/>
<sequence length="59" mass="6680">MGACRGLIGILRTGGGAADVDVDWDVAGGIGYQFNERISDLRRRHAFLTRRRARMVRRY</sequence>
<proteinExistence type="predicted"/>
<reference evidence="2" key="1">
    <citation type="submission" date="2017-11" db="EMBL/GenBank/DDBJ databases">
        <authorList>
            <person name="Kuznetsova I."/>
            <person name="Sazanova A."/>
            <person name="Chirak E."/>
            <person name="Safronova V."/>
            <person name="Willems A."/>
        </authorList>
    </citation>
    <scope>NUCLEOTIDE SEQUENCE [LARGE SCALE GENOMIC DNA]</scope>
    <source>
        <strain evidence="2">CCBAU 03422</strain>
    </source>
</reference>
<keyword evidence="2" id="KW-1185">Reference proteome</keyword>
<protein>
    <submittedName>
        <fullName evidence="1">Uncharacterized protein</fullName>
    </submittedName>
</protein>
<name>A0A2P7BI73_9HYPH</name>
<comment type="caution">
    <text evidence="1">The sequence shown here is derived from an EMBL/GenBank/DDBJ whole genome shotgun (WGS) entry which is preliminary data.</text>
</comment>
<gene>
    <name evidence="1" type="ORF">CU103_06205</name>
</gene>
<dbReference type="EMBL" id="PGGM01000002">
    <property type="protein sequence ID" value="PSH66175.1"/>
    <property type="molecule type" value="Genomic_DNA"/>
</dbReference>
<accession>A0A2P7BI73</accession>
<dbReference type="Proteomes" id="UP000241764">
    <property type="component" value="Unassembled WGS sequence"/>
</dbReference>
<organism evidence="1 2">
    <name type="scientific">Phyllobacterium sophorae</name>
    <dbReference type="NCBI Taxonomy" id="1520277"/>
    <lineage>
        <taxon>Bacteria</taxon>
        <taxon>Pseudomonadati</taxon>
        <taxon>Pseudomonadota</taxon>
        <taxon>Alphaproteobacteria</taxon>
        <taxon>Hyphomicrobiales</taxon>
        <taxon>Phyllobacteriaceae</taxon>
        <taxon>Phyllobacterium</taxon>
    </lineage>
</organism>